<evidence type="ECO:0000313" key="3">
    <source>
        <dbReference type="Proteomes" id="UP000279259"/>
    </source>
</evidence>
<feature type="compositionally biased region" description="Pro residues" evidence="1">
    <location>
        <begin position="20"/>
        <end position="32"/>
    </location>
</feature>
<name>A0A427YSP0_9TREE</name>
<dbReference type="OrthoDB" id="71307at2759"/>
<sequence length="426" mass="46612">MYEKNSNSESHSSHTHPHPASTPVPAPAPGPPNDDLLRSPPLPNSPAPAYTTLPYRDVEFHLAPLLNDRVGDIELETIDGKRFLVHRKVLEAETVFFHIYYGFVPVWRLNAGSASTRPPVPTATSDLGIHIPTSRAPDGPSEANAVNPLNSLLCLPKFLTSHLRAAAGAITAPSSSAATDAADVFRTPPPAFEDVVAAAPPPPPKDVTAPTPTVNPYTWAVPESSRVLEAFLSLIYPRGTFTRSPDSLLVDLETTARVARAALGYQSQKALGLARDKMYSWINDDPVGVYAMAVYFRFTDLARLASTNAIRVPREEWPNGDKILMGRHGRAALQSLQQERNEGLRAILEKPMESDEHSATCVRRAMIEELWSRKTRDVEAGLRCESELLELLEVDLRGGHCGDCLVLLGKTIQRCLYEAKGLPRSI</sequence>
<evidence type="ECO:0008006" key="4">
    <source>
        <dbReference type="Google" id="ProtNLM"/>
    </source>
</evidence>
<protein>
    <recommendedName>
        <fullName evidence="4">BTB domain-containing protein</fullName>
    </recommendedName>
</protein>
<organism evidence="2 3">
    <name type="scientific">Saitozyma podzolica</name>
    <dbReference type="NCBI Taxonomy" id="1890683"/>
    <lineage>
        <taxon>Eukaryota</taxon>
        <taxon>Fungi</taxon>
        <taxon>Dikarya</taxon>
        <taxon>Basidiomycota</taxon>
        <taxon>Agaricomycotina</taxon>
        <taxon>Tremellomycetes</taxon>
        <taxon>Tremellales</taxon>
        <taxon>Trimorphomycetaceae</taxon>
        <taxon>Saitozyma</taxon>
    </lineage>
</organism>
<comment type="caution">
    <text evidence="2">The sequence shown here is derived from an EMBL/GenBank/DDBJ whole genome shotgun (WGS) entry which is preliminary data.</text>
</comment>
<keyword evidence="3" id="KW-1185">Reference proteome</keyword>
<dbReference type="AlphaFoldDB" id="A0A427YSP0"/>
<proteinExistence type="predicted"/>
<dbReference type="Proteomes" id="UP000279259">
    <property type="component" value="Unassembled WGS sequence"/>
</dbReference>
<feature type="region of interest" description="Disordered" evidence="1">
    <location>
        <begin position="1"/>
        <end position="50"/>
    </location>
</feature>
<gene>
    <name evidence="2" type="ORF">EHS25_006700</name>
</gene>
<reference evidence="2 3" key="1">
    <citation type="submission" date="2018-11" db="EMBL/GenBank/DDBJ databases">
        <title>Genome sequence of Saitozyma podzolica DSM 27192.</title>
        <authorList>
            <person name="Aliyu H."/>
            <person name="Gorte O."/>
            <person name="Ochsenreither K."/>
        </authorList>
    </citation>
    <scope>NUCLEOTIDE SEQUENCE [LARGE SCALE GENOMIC DNA]</scope>
    <source>
        <strain evidence="2 3">DSM 27192</strain>
    </source>
</reference>
<evidence type="ECO:0000313" key="2">
    <source>
        <dbReference type="EMBL" id="RSH94046.1"/>
    </source>
</evidence>
<dbReference type="EMBL" id="RSCD01000003">
    <property type="protein sequence ID" value="RSH94046.1"/>
    <property type="molecule type" value="Genomic_DNA"/>
</dbReference>
<accession>A0A427YSP0</accession>
<evidence type="ECO:0000256" key="1">
    <source>
        <dbReference type="SAM" id="MobiDB-lite"/>
    </source>
</evidence>